<evidence type="ECO:0000313" key="1">
    <source>
        <dbReference type="EMBL" id="CDT10066.1"/>
    </source>
</evidence>
<name>A0ABM9QPA4_9VIBR</name>
<protein>
    <submittedName>
        <fullName evidence="1">Uncharacterized protein</fullName>
    </submittedName>
</protein>
<organism evidence="1 2">
    <name type="scientific">Vibrio crassostreae</name>
    <dbReference type="NCBI Taxonomy" id="246167"/>
    <lineage>
        <taxon>Bacteria</taxon>
        <taxon>Pseudomonadati</taxon>
        <taxon>Pseudomonadota</taxon>
        <taxon>Gammaproteobacteria</taxon>
        <taxon>Vibrionales</taxon>
        <taxon>Vibrionaceae</taxon>
        <taxon>Vibrio</taxon>
    </lineage>
</organism>
<proteinExistence type="predicted"/>
<accession>A0ABM9QPA4</accession>
<reference evidence="1 2" key="1">
    <citation type="submission" date="2014-06" db="EMBL/GenBank/DDBJ databases">
        <authorList>
            <person name="Le Roux F."/>
        </authorList>
    </citation>
    <scope>NUCLEOTIDE SEQUENCE [LARGE SCALE GENOMIC DNA]</scope>
    <source>
        <strain evidence="1 2">J5-4</strain>
    </source>
</reference>
<dbReference type="Proteomes" id="UP000049077">
    <property type="component" value="Unassembled WGS sequence"/>
</dbReference>
<gene>
    <name evidence="1" type="ORF">VCR4J5_1500107</name>
</gene>
<dbReference type="EMBL" id="CCJX01000058">
    <property type="protein sequence ID" value="CDT10066.1"/>
    <property type="molecule type" value="Genomic_DNA"/>
</dbReference>
<comment type="caution">
    <text evidence="1">The sequence shown here is derived from an EMBL/GenBank/DDBJ whole genome shotgun (WGS) entry which is preliminary data.</text>
</comment>
<keyword evidence="2" id="KW-1185">Reference proteome</keyword>
<sequence>MSFYSNAWSLMVIYILCKCQIGHLHRQSVFDGGEGGNGLSTIARIGESIWGLLF</sequence>
<evidence type="ECO:0000313" key="2">
    <source>
        <dbReference type="Proteomes" id="UP000049077"/>
    </source>
</evidence>